<dbReference type="InterPro" id="IPR036188">
    <property type="entry name" value="FAD/NAD-bd_sf"/>
</dbReference>
<feature type="signal peptide" evidence="5">
    <location>
        <begin position="1"/>
        <end position="16"/>
    </location>
</feature>
<keyword evidence="1" id="KW-0285">Flavoprotein</keyword>
<evidence type="ECO:0000256" key="5">
    <source>
        <dbReference type="SAM" id="SignalP"/>
    </source>
</evidence>
<evidence type="ECO:0000313" key="7">
    <source>
        <dbReference type="EMBL" id="KAK2601417.1"/>
    </source>
</evidence>
<sequence>MHIIIVGAGPAGLTLALLLAKQGIHVVVLEANDSLDDQPRATHYSPPALHELQRAGVLEDARKHPNAFIPNGLTWRRLDGSPLATLNMPSIPAEYQQVCLPLNQLTPIILQHLMKQPTAEVRWKHRVMGGRLGQDHNSAWVTVQSASGEEKIKADYVVGCDGGNSVIRKSLFEKRSDFAGHTWDAQIIASTVYYEDYYKHAPDWTDSNFLCDVENWAMVAKIQADGLLKITYGEVPGLTDDEYLERLSSKYQTILPGHPTREKFNLVQVSPYKVHQRCAPRLRIGRFLLAADAAHLCNPFGGLGLTGGLVDVGNLFDCLNGIHKGLADEAILDRYDEVRRQKWRDIINPVSSGNITTIWTDPAQLQDSSLIRNFKEAEGNSARLVELLKGGTAIMHDFTKEYHSAGSIGVEA</sequence>
<evidence type="ECO:0000256" key="4">
    <source>
        <dbReference type="ARBA" id="ARBA00023027"/>
    </source>
</evidence>
<dbReference type="EMBL" id="JAUJFL010000006">
    <property type="protein sequence ID" value="KAK2601417.1"/>
    <property type="molecule type" value="Genomic_DNA"/>
</dbReference>
<dbReference type="Gene3D" id="3.50.50.60">
    <property type="entry name" value="FAD/NAD(P)-binding domain"/>
    <property type="match status" value="1"/>
</dbReference>
<dbReference type="SUPFAM" id="SSF51905">
    <property type="entry name" value="FAD/NAD(P)-binding domain"/>
    <property type="match status" value="1"/>
</dbReference>
<name>A0AAD9S910_PHOAM</name>
<reference evidence="7" key="1">
    <citation type="submission" date="2023-06" db="EMBL/GenBank/DDBJ databases">
        <authorList>
            <person name="Noh H."/>
        </authorList>
    </citation>
    <scope>NUCLEOTIDE SEQUENCE</scope>
    <source>
        <strain evidence="7">DUCC20226</strain>
    </source>
</reference>
<accession>A0AAD9S910</accession>
<dbReference type="GO" id="GO:0016491">
    <property type="term" value="F:oxidoreductase activity"/>
    <property type="evidence" value="ECO:0007669"/>
    <property type="project" value="UniProtKB-KW"/>
</dbReference>
<dbReference type="PRINTS" id="PR00420">
    <property type="entry name" value="RNGMNOXGNASE"/>
</dbReference>
<dbReference type="Pfam" id="PF01494">
    <property type="entry name" value="FAD_binding_3"/>
    <property type="match status" value="1"/>
</dbReference>
<evidence type="ECO:0000256" key="3">
    <source>
        <dbReference type="ARBA" id="ARBA00023002"/>
    </source>
</evidence>
<proteinExistence type="predicted"/>
<dbReference type="Proteomes" id="UP001265746">
    <property type="component" value="Unassembled WGS sequence"/>
</dbReference>
<feature type="domain" description="FAD-binding" evidence="6">
    <location>
        <begin position="3"/>
        <end position="344"/>
    </location>
</feature>
<gene>
    <name evidence="7" type="ORF">N8I77_010867</name>
</gene>
<feature type="chain" id="PRO_5042265452" description="FAD-binding domain-containing protein" evidence="5">
    <location>
        <begin position="17"/>
        <end position="412"/>
    </location>
</feature>
<dbReference type="InterPro" id="IPR050631">
    <property type="entry name" value="PheA/TfdB_FAD_monoxygenase"/>
</dbReference>
<dbReference type="Gene3D" id="3.30.70.2450">
    <property type="match status" value="1"/>
</dbReference>
<keyword evidence="5" id="KW-0732">Signal</keyword>
<dbReference type="AlphaFoldDB" id="A0AAD9S910"/>
<organism evidence="7 8">
    <name type="scientific">Phomopsis amygdali</name>
    <name type="common">Fusicoccum amygdali</name>
    <dbReference type="NCBI Taxonomy" id="1214568"/>
    <lineage>
        <taxon>Eukaryota</taxon>
        <taxon>Fungi</taxon>
        <taxon>Dikarya</taxon>
        <taxon>Ascomycota</taxon>
        <taxon>Pezizomycotina</taxon>
        <taxon>Sordariomycetes</taxon>
        <taxon>Sordariomycetidae</taxon>
        <taxon>Diaporthales</taxon>
        <taxon>Diaporthaceae</taxon>
        <taxon>Diaporthe</taxon>
    </lineage>
</organism>
<keyword evidence="8" id="KW-1185">Reference proteome</keyword>
<keyword evidence="3" id="KW-0560">Oxidoreductase</keyword>
<dbReference type="GO" id="GO:0071949">
    <property type="term" value="F:FAD binding"/>
    <property type="evidence" value="ECO:0007669"/>
    <property type="project" value="InterPro"/>
</dbReference>
<evidence type="ECO:0000256" key="1">
    <source>
        <dbReference type="ARBA" id="ARBA00022630"/>
    </source>
</evidence>
<keyword evidence="2" id="KW-0274">FAD</keyword>
<dbReference type="InterPro" id="IPR002938">
    <property type="entry name" value="FAD-bd"/>
</dbReference>
<comment type="caution">
    <text evidence="7">The sequence shown here is derived from an EMBL/GenBank/DDBJ whole genome shotgun (WGS) entry which is preliminary data.</text>
</comment>
<evidence type="ECO:0000259" key="6">
    <source>
        <dbReference type="Pfam" id="PF01494"/>
    </source>
</evidence>
<protein>
    <recommendedName>
        <fullName evidence="6">FAD-binding domain-containing protein</fullName>
    </recommendedName>
</protein>
<evidence type="ECO:0000256" key="2">
    <source>
        <dbReference type="ARBA" id="ARBA00022827"/>
    </source>
</evidence>
<dbReference type="PANTHER" id="PTHR43476">
    <property type="entry name" value="3-(3-HYDROXY-PHENYL)PROPIONATE/3-HYDROXYCINNAMIC ACID HYDROXYLASE"/>
    <property type="match status" value="1"/>
</dbReference>
<keyword evidence="4" id="KW-0520">NAD</keyword>
<evidence type="ECO:0000313" key="8">
    <source>
        <dbReference type="Proteomes" id="UP001265746"/>
    </source>
</evidence>
<dbReference type="PANTHER" id="PTHR43476:SF4">
    <property type="entry name" value="BLR0106 PROTEIN"/>
    <property type="match status" value="1"/>
</dbReference>